<dbReference type="EMBL" id="AODQ01000014">
    <property type="protein sequence ID" value="EMR03930.1"/>
    <property type="molecule type" value="Genomic_DNA"/>
</dbReference>
<dbReference type="RefSeq" id="WP_009194299.1">
    <property type="nucleotide sequence ID" value="NZ_AODQ01000014.1"/>
</dbReference>
<name>M7NQC9_9BACT</name>
<sequence length="103" mass="11260">MPYIHLQLQLSRACYCLGGGGPLKDRLVFAALSLNELDLHNLPATSLTSRYNLLLKELGAGGENPSEQAIEGAISRLSEEQQQALCLALQELYQEAQQGEVFT</sequence>
<keyword evidence="2" id="KW-1185">Reference proteome</keyword>
<proteinExistence type="predicted"/>
<dbReference type="Proteomes" id="UP000011910">
    <property type="component" value="Unassembled WGS sequence"/>
</dbReference>
<dbReference type="AlphaFoldDB" id="M7NQC9"/>
<gene>
    <name evidence="1" type="ORF">ADICEAN_00897</name>
</gene>
<protein>
    <submittedName>
        <fullName evidence="1">Uncharacterized protein</fullName>
    </submittedName>
</protein>
<organism evidence="1 2">
    <name type="scientific">Cesiribacter andamanensis AMV16</name>
    <dbReference type="NCBI Taxonomy" id="1279009"/>
    <lineage>
        <taxon>Bacteria</taxon>
        <taxon>Pseudomonadati</taxon>
        <taxon>Bacteroidota</taxon>
        <taxon>Cytophagia</taxon>
        <taxon>Cytophagales</taxon>
        <taxon>Cesiribacteraceae</taxon>
        <taxon>Cesiribacter</taxon>
    </lineage>
</organism>
<accession>M7NQC9</accession>
<reference evidence="1 2" key="1">
    <citation type="journal article" date="2013" name="Genome Announc.">
        <title>Draft Genome Sequence of Cesiribacter andamanensis Strain AMV16T, Isolated from a Soil Sample from a Mud Volcano in the Andaman Islands, India.</title>
        <authorList>
            <person name="Shivaji S."/>
            <person name="Ara S."/>
            <person name="Begum Z."/>
            <person name="Srinivas T.N."/>
            <person name="Singh A."/>
            <person name="Kumar Pinnaka A."/>
        </authorList>
    </citation>
    <scope>NUCLEOTIDE SEQUENCE [LARGE SCALE GENOMIC DNA]</scope>
    <source>
        <strain evidence="1 2">AMV16</strain>
    </source>
</reference>
<evidence type="ECO:0000313" key="1">
    <source>
        <dbReference type="EMBL" id="EMR03930.1"/>
    </source>
</evidence>
<dbReference type="OrthoDB" id="9969610at2"/>
<evidence type="ECO:0000313" key="2">
    <source>
        <dbReference type="Proteomes" id="UP000011910"/>
    </source>
</evidence>
<comment type="caution">
    <text evidence="1">The sequence shown here is derived from an EMBL/GenBank/DDBJ whole genome shotgun (WGS) entry which is preliminary data.</text>
</comment>